<comment type="caution">
    <text evidence="4">The sequence shown here is derived from an EMBL/GenBank/DDBJ whole genome shotgun (WGS) entry which is preliminary data.</text>
</comment>
<keyword evidence="2" id="KW-0964">Secreted</keyword>
<dbReference type="PROSITE" id="PS00330">
    <property type="entry name" value="HEMOLYSIN_CALCIUM"/>
    <property type="match status" value="1"/>
</dbReference>
<feature type="domain" description="DUF4214" evidence="3">
    <location>
        <begin position="352"/>
        <end position="412"/>
    </location>
</feature>
<dbReference type="PRINTS" id="PR00313">
    <property type="entry name" value="CABNDNGRPT"/>
</dbReference>
<dbReference type="InterPro" id="IPR025282">
    <property type="entry name" value="DUF4214"/>
</dbReference>
<organism evidence="4 5">
    <name type="scientific">Sulfitobacter mediterraneus</name>
    <dbReference type="NCBI Taxonomy" id="83219"/>
    <lineage>
        <taxon>Bacteria</taxon>
        <taxon>Pseudomonadati</taxon>
        <taxon>Pseudomonadota</taxon>
        <taxon>Alphaproteobacteria</taxon>
        <taxon>Rhodobacterales</taxon>
        <taxon>Roseobacteraceae</taxon>
        <taxon>Sulfitobacter</taxon>
    </lineage>
</organism>
<dbReference type="AlphaFoldDB" id="A0A2T6CBK1"/>
<dbReference type="InterPro" id="IPR001343">
    <property type="entry name" value="Hemolysn_Ca-bd"/>
</dbReference>
<dbReference type="RefSeq" id="WP_107992388.1">
    <property type="nucleotide sequence ID" value="NZ_QBKU01000010.1"/>
</dbReference>
<dbReference type="SUPFAM" id="SSF51120">
    <property type="entry name" value="beta-Roll"/>
    <property type="match status" value="1"/>
</dbReference>
<dbReference type="GO" id="GO:0005509">
    <property type="term" value="F:calcium ion binding"/>
    <property type="evidence" value="ECO:0007669"/>
    <property type="project" value="InterPro"/>
</dbReference>
<accession>A0A2T6CBK1</accession>
<dbReference type="Proteomes" id="UP000244092">
    <property type="component" value="Unassembled WGS sequence"/>
</dbReference>
<sequence>MGTFLISEHGGSFNFKYPSGPALEIDIEPNLIRVSSFKSDAQIDEFTPRRVVEFHGTFENNLDGTAAGTVTSASRHYYSHLALIGEGDLGETVAIGTGLNFDAALIFEAAGSDELSFNDIIYSGDDFLSYGQDVTDGHTLFYVSGAGDDTISGSGLIDKVFAGPGHDVAYGFNGDDSLAGEDGDDLLVGGRGDDTLEGGAGNDTIDLGSGSDLAQGGTGNDTIVGDFELSSDFVDTAIFDGDSASYTLSIDRLGLFEIAIEDRVDHRDGTDHLTRVQRLKFADMSFDADTLIFLPILDEETVDPLVELYIAYFGRAPDALGLYYWGAQRWYDLNNSFFQIDGSSLNEISVFFEKSAEAQALFPFDGDNFAFLTSVYQNVLGRDPDAAGIAFWQPLLDDQTVTKSSFILSVLEGVRSENTDNLDQDSLLQRAKDAEYLDAKTAIGKYFAIAKGMSDTDNARSLMSAFDGTESGLIAAKGLADQYYSDALDPLEGEFLVQITGYTQEEADSLFL</sequence>
<dbReference type="GO" id="GO:0005576">
    <property type="term" value="C:extracellular region"/>
    <property type="evidence" value="ECO:0007669"/>
    <property type="project" value="UniProtKB-SubCell"/>
</dbReference>
<evidence type="ECO:0000256" key="2">
    <source>
        <dbReference type="ARBA" id="ARBA00022525"/>
    </source>
</evidence>
<protein>
    <submittedName>
        <fullName evidence="4">Hemolysin type calcium-binding protein</fullName>
    </submittedName>
</protein>
<reference evidence="4 5" key="1">
    <citation type="submission" date="2018-04" db="EMBL/GenBank/DDBJ databases">
        <title>Genomic Encyclopedia of Archaeal and Bacterial Type Strains, Phase II (KMG-II): from individual species to whole genera.</title>
        <authorList>
            <person name="Goeker M."/>
        </authorList>
    </citation>
    <scope>NUCLEOTIDE SEQUENCE [LARGE SCALE GENOMIC DNA]</scope>
    <source>
        <strain evidence="4 5">DSM 12244</strain>
    </source>
</reference>
<dbReference type="PANTHER" id="PTHR38340:SF1">
    <property type="entry name" value="S-LAYER PROTEIN"/>
    <property type="match status" value="1"/>
</dbReference>
<dbReference type="Gene3D" id="2.150.10.10">
    <property type="entry name" value="Serralysin-like metalloprotease, C-terminal"/>
    <property type="match status" value="1"/>
</dbReference>
<dbReference type="InterPro" id="IPR018511">
    <property type="entry name" value="Hemolysin-typ_Ca-bd_CS"/>
</dbReference>
<evidence type="ECO:0000313" key="5">
    <source>
        <dbReference type="Proteomes" id="UP000244092"/>
    </source>
</evidence>
<proteinExistence type="predicted"/>
<comment type="subcellular location">
    <subcellularLocation>
        <location evidence="1">Secreted</location>
    </subcellularLocation>
</comment>
<name>A0A2T6CBK1_9RHOB</name>
<evidence type="ECO:0000256" key="1">
    <source>
        <dbReference type="ARBA" id="ARBA00004613"/>
    </source>
</evidence>
<evidence type="ECO:0000313" key="4">
    <source>
        <dbReference type="EMBL" id="PTX72887.1"/>
    </source>
</evidence>
<dbReference type="Pfam" id="PF13946">
    <property type="entry name" value="DUF4214"/>
    <property type="match status" value="1"/>
</dbReference>
<dbReference type="PANTHER" id="PTHR38340">
    <property type="entry name" value="S-LAYER PROTEIN"/>
    <property type="match status" value="1"/>
</dbReference>
<evidence type="ECO:0000259" key="3">
    <source>
        <dbReference type="Pfam" id="PF13946"/>
    </source>
</evidence>
<dbReference type="Pfam" id="PF00353">
    <property type="entry name" value="HemolysinCabind"/>
    <property type="match status" value="2"/>
</dbReference>
<dbReference type="InterPro" id="IPR011049">
    <property type="entry name" value="Serralysin-like_metalloprot_C"/>
</dbReference>
<dbReference type="OrthoDB" id="9795675at2"/>
<dbReference type="EMBL" id="QBKU01000010">
    <property type="protein sequence ID" value="PTX72887.1"/>
    <property type="molecule type" value="Genomic_DNA"/>
</dbReference>
<gene>
    <name evidence="4" type="ORF">C8N31_110147</name>
</gene>
<dbReference type="InterPro" id="IPR050557">
    <property type="entry name" value="RTX_toxin/Mannuronan_C5-epim"/>
</dbReference>